<feature type="compositionally biased region" description="Low complexity" evidence="1">
    <location>
        <begin position="37"/>
        <end position="56"/>
    </location>
</feature>
<reference evidence="2" key="1">
    <citation type="submission" date="2021-01" db="EMBL/GenBank/DDBJ databases">
        <authorList>
            <consortium name="Genoscope - CEA"/>
            <person name="William W."/>
        </authorList>
    </citation>
    <scope>NUCLEOTIDE SEQUENCE</scope>
</reference>
<dbReference type="AlphaFoldDB" id="A0A816M3H5"/>
<sequence>MAKTAKGVLVWTTEWTMRATWITQWVFVLVGNMLSSHGTQGSQGSQGTEGFQGTQGVECEVNQ</sequence>
<dbReference type="Proteomes" id="UP001295469">
    <property type="component" value="Chromosome C07"/>
</dbReference>
<name>A0A816M3H5_BRANA</name>
<evidence type="ECO:0000313" key="2">
    <source>
        <dbReference type="EMBL" id="CAF1945038.1"/>
    </source>
</evidence>
<dbReference type="EMBL" id="HG994371">
    <property type="protein sequence ID" value="CAF1945038.1"/>
    <property type="molecule type" value="Genomic_DNA"/>
</dbReference>
<evidence type="ECO:0000256" key="1">
    <source>
        <dbReference type="SAM" id="MobiDB-lite"/>
    </source>
</evidence>
<proteinExistence type="predicted"/>
<organism evidence="2">
    <name type="scientific">Brassica napus</name>
    <name type="common">Rape</name>
    <dbReference type="NCBI Taxonomy" id="3708"/>
    <lineage>
        <taxon>Eukaryota</taxon>
        <taxon>Viridiplantae</taxon>
        <taxon>Streptophyta</taxon>
        <taxon>Embryophyta</taxon>
        <taxon>Tracheophyta</taxon>
        <taxon>Spermatophyta</taxon>
        <taxon>Magnoliopsida</taxon>
        <taxon>eudicotyledons</taxon>
        <taxon>Gunneridae</taxon>
        <taxon>Pentapetalae</taxon>
        <taxon>rosids</taxon>
        <taxon>malvids</taxon>
        <taxon>Brassicales</taxon>
        <taxon>Brassicaceae</taxon>
        <taxon>Brassiceae</taxon>
        <taxon>Brassica</taxon>
    </lineage>
</organism>
<accession>A0A816M3H5</accession>
<gene>
    <name evidence="2" type="ORF">DARMORV10_C07P01290.1</name>
</gene>
<feature type="region of interest" description="Disordered" evidence="1">
    <location>
        <begin position="37"/>
        <end position="63"/>
    </location>
</feature>
<protein>
    <submittedName>
        <fullName evidence="2">(rape) hypothetical protein</fullName>
    </submittedName>
</protein>